<keyword evidence="6" id="KW-0460">Magnesium</keyword>
<evidence type="ECO:0000256" key="6">
    <source>
        <dbReference type="ARBA" id="ARBA00022842"/>
    </source>
</evidence>
<feature type="compositionally biased region" description="Acidic residues" evidence="10">
    <location>
        <begin position="349"/>
        <end position="381"/>
    </location>
</feature>
<evidence type="ECO:0000256" key="7">
    <source>
        <dbReference type="ARBA" id="ARBA00022912"/>
    </source>
</evidence>
<dbReference type="CDD" id="cd00143">
    <property type="entry name" value="PP2Cc"/>
    <property type="match status" value="1"/>
</dbReference>
<sequence>MGAYLSNPITEKISEDNENYRFSVGASSMQGWRVSQEDAHNAIINYDQGCSFFAVYDGHGGHEVAAYTAMHLPKFIKDSPEFKKGLYSKALEESFIGFDETITKEEVIAVLKKLMHKDDEEEDEADDPHEVDHLYQEASMPIEDVIARFKEGEGPTNKNLAKVVVPECSSQRKPKSPFLSGKRSQSGNGINRHTRFQESEESTEMEKDEEKEEEELNGKTPHENGNDSKVEDKDTLNGEADPPEVKEETLTNGKESDTEKSYKSTPVSSKGKGKGKGKGKSNQITVKPKTDGEGEEEAEPMSEVPKKIKKSAEELYRKITLTDGNDDEEGSSEEEEDEDAFPNAKNSSDDDDDDDDDLDGEEDSEPDTEDDGDDDDDDDCELMGPSKIKEEPGSDSGCTAVVGLIVKDELFVANAGDSRCVVCRNGEAIEMSIDHKPEDDIEKERIVKAGGNVTNDGRVDGGLNLSRALGDHAYKLKKTLPLIEQMISPQPDIRTLKLDPKTDTFIILACDGIWNSMSSQEVVDFIKPRIEQNPDKLSSICEELFDVCLAPDTSGDGTGCDNMTAVIIKVKGSYNSLNEPSSCKRADIESESTQNSKRRKTDNLKSEKAAGSSSNTGEPEENKNSTKEEVSADSS</sequence>
<keyword evidence="7 9" id="KW-0904">Protein phosphatase</keyword>
<dbReference type="PANTHER" id="PTHR13832:SF803">
    <property type="entry name" value="PROTEIN PHOSPHATASE 1G"/>
    <property type="match status" value="1"/>
</dbReference>
<dbReference type="SUPFAM" id="SSF81606">
    <property type="entry name" value="PP2C-like"/>
    <property type="match status" value="2"/>
</dbReference>
<feature type="compositionally biased region" description="Basic and acidic residues" evidence="10">
    <location>
        <begin position="620"/>
        <end position="635"/>
    </location>
</feature>
<feature type="region of interest" description="Disordered" evidence="10">
    <location>
        <begin position="162"/>
        <end position="397"/>
    </location>
</feature>
<organism evidence="12">
    <name type="scientific">Lepeophtheirus salmonis</name>
    <name type="common">Salmon louse</name>
    <name type="synonym">Caligus salmonis</name>
    <dbReference type="NCBI Taxonomy" id="72036"/>
    <lineage>
        <taxon>Eukaryota</taxon>
        <taxon>Metazoa</taxon>
        <taxon>Ecdysozoa</taxon>
        <taxon>Arthropoda</taxon>
        <taxon>Crustacea</taxon>
        <taxon>Multicrustacea</taxon>
        <taxon>Hexanauplia</taxon>
        <taxon>Copepoda</taxon>
        <taxon>Siphonostomatoida</taxon>
        <taxon>Caligidae</taxon>
        <taxon>Lepeophtheirus</taxon>
    </lineage>
</organism>
<dbReference type="Pfam" id="PF00481">
    <property type="entry name" value="PP2C"/>
    <property type="match status" value="2"/>
</dbReference>
<dbReference type="OrthoDB" id="10264738at2759"/>
<dbReference type="PROSITE" id="PS01032">
    <property type="entry name" value="PPM_1"/>
    <property type="match status" value="1"/>
</dbReference>
<dbReference type="PROSITE" id="PS51746">
    <property type="entry name" value="PPM_2"/>
    <property type="match status" value="1"/>
</dbReference>
<proteinExistence type="inferred from homology"/>
<dbReference type="InterPro" id="IPR015655">
    <property type="entry name" value="PP2C"/>
</dbReference>
<feature type="region of interest" description="Disordered" evidence="10">
    <location>
        <begin position="585"/>
        <end position="635"/>
    </location>
</feature>
<evidence type="ECO:0000313" key="12">
    <source>
        <dbReference type="EMBL" id="CDW39463.1"/>
    </source>
</evidence>
<protein>
    <recommendedName>
        <fullName evidence="3">protein-serine/threonine phosphatase</fullName>
        <ecNumber evidence="3">3.1.3.16</ecNumber>
    </recommendedName>
</protein>
<dbReference type="SMART" id="SM00332">
    <property type="entry name" value="PP2Cc"/>
    <property type="match status" value="1"/>
</dbReference>
<evidence type="ECO:0000256" key="10">
    <source>
        <dbReference type="SAM" id="MobiDB-lite"/>
    </source>
</evidence>
<dbReference type="GO" id="GO:0004722">
    <property type="term" value="F:protein serine/threonine phosphatase activity"/>
    <property type="evidence" value="ECO:0007669"/>
    <property type="project" value="UniProtKB-EC"/>
</dbReference>
<evidence type="ECO:0000256" key="9">
    <source>
        <dbReference type="RuleBase" id="RU003465"/>
    </source>
</evidence>
<comment type="similarity">
    <text evidence="2 9">Belongs to the PP2C family.</text>
</comment>
<evidence type="ECO:0000256" key="1">
    <source>
        <dbReference type="ARBA" id="ARBA00001936"/>
    </source>
</evidence>
<evidence type="ECO:0000259" key="11">
    <source>
        <dbReference type="PROSITE" id="PS51746"/>
    </source>
</evidence>
<dbReference type="InterPro" id="IPR036457">
    <property type="entry name" value="PPM-type-like_dom_sf"/>
</dbReference>
<dbReference type="PANTHER" id="PTHR13832">
    <property type="entry name" value="PROTEIN PHOSPHATASE 2C"/>
    <property type="match status" value="1"/>
</dbReference>
<comment type="cofactor">
    <cofactor evidence="1">
        <name>Mn(2+)</name>
        <dbReference type="ChEBI" id="CHEBI:29035"/>
    </cofactor>
</comment>
<evidence type="ECO:0000256" key="4">
    <source>
        <dbReference type="ARBA" id="ARBA00022723"/>
    </source>
</evidence>
<dbReference type="InterPro" id="IPR000222">
    <property type="entry name" value="PP2C_BS"/>
</dbReference>
<dbReference type="GO" id="GO:0046872">
    <property type="term" value="F:metal ion binding"/>
    <property type="evidence" value="ECO:0007669"/>
    <property type="project" value="UniProtKB-KW"/>
</dbReference>
<feature type="compositionally biased region" description="Basic and acidic residues" evidence="10">
    <location>
        <begin position="304"/>
        <end position="317"/>
    </location>
</feature>
<evidence type="ECO:0000256" key="8">
    <source>
        <dbReference type="ARBA" id="ARBA00023211"/>
    </source>
</evidence>
<feature type="compositionally biased region" description="Polar residues" evidence="10">
    <location>
        <begin position="182"/>
        <end position="191"/>
    </location>
</feature>
<accession>A0A0K2UMG0</accession>
<dbReference type="InterPro" id="IPR001932">
    <property type="entry name" value="PPM-type_phosphatase-like_dom"/>
</dbReference>
<keyword evidence="5 9" id="KW-0378">Hydrolase</keyword>
<feature type="compositionally biased region" description="Basic and acidic residues" evidence="10">
    <location>
        <begin position="243"/>
        <end position="262"/>
    </location>
</feature>
<feature type="compositionally biased region" description="Acidic residues" evidence="10">
    <location>
        <begin position="324"/>
        <end position="340"/>
    </location>
</feature>
<feature type="compositionally biased region" description="Acidic residues" evidence="10">
    <location>
        <begin position="199"/>
        <end position="215"/>
    </location>
</feature>
<feature type="domain" description="PPM-type phosphatase" evidence="11">
    <location>
        <begin position="23"/>
        <end position="570"/>
    </location>
</feature>
<dbReference type="EMBL" id="HACA01022102">
    <property type="protein sequence ID" value="CDW39463.1"/>
    <property type="molecule type" value="Transcribed_RNA"/>
</dbReference>
<evidence type="ECO:0000256" key="3">
    <source>
        <dbReference type="ARBA" id="ARBA00013081"/>
    </source>
</evidence>
<feature type="compositionally biased region" description="Basic and acidic residues" evidence="10">
    <location>
        <begin position="216"/>
        <end position="236"/>
    </location>
</feature>
<dbReference type="Gene3D" id="3.60.40.10">
    <property type="entry name" value="PPM-type phosphatase domain"/>
    <property type="match status" value="2"/>
</dbReference>
<dbReference type="AlphaFoldDB" id="A0A0K2UMG0"/>
<keyword evidence="8" id="KW-0464">Manganese</keyword>
<name>A0A0K2UMG0_LEPSM</name>
<evidence type="ECO:0000256" key="5">
    <source>
        <dbReference type="ARBA" id="ARBA00022801"/>
    </source>
</evidence>
<dbReference type="EC" id="3.1.3.16" evidence="3"/>
<reference evidence="12" key="1">
    <citation type="submission" date="2014-05" db="EMBL/GenBank/DDBJ databases">
        <authorList>
            <person name="Chronopoulou M."/>
        </authorList>
    </citation>
    <scope>NUCLEOTIDE SEQUENCE</scope>
    <source>
        <tissue evidence="12">Whole organism</tissue>
    </source>
</reference>
<keyword evidence="4" id="KW-0479">Metal-binding</keyword>
<evidence type="ECO:0000256" key="2">
    <source>
        <dbReference type="ARBA" id="ARBA00006702"/>
    </source>
</evidence>